<evidence type="ECO:0000313" key="2">
    <source>
        <dbReference type="Proteomes" id="UP000308886"/>
    </source>
</evidence>
<accession>A0AC61QPM1</accession>
<evidence type="ECO:0000313" key="1">
    <source>
        <dbReference type="EMBL" id="TGX81817.1"/>
    </source>
</evidence>
<gene>
    <name evidence="1" type="ORF">E5358_08730</name>
</gene>
<sequence>MNNKEFIATLAKNTGIGKEKTQTLVNAVIAAMSATFDDGDNVTVANFGTFEPKKRTERIIVNPSSGQRMLVPPKIVLNFKPAANVKDNIKKGGME</sequence>
<keyword evidence="1" id="KW-0238">DNA-binding</keyword>
<protein>
    <submittedName>
        <fullName evidence="1">HU family DNA-binding protein</fullName>
    </submittedName>
</protein>
<reference evidence="1" key="1">
    <citation type="submission" date="2019-04" db="EMBL/GenBank/DDBJ databases">
        <title>Microbes associate with the intestines of laboratory mice.</title>
        <authorList>
            <person name="Navarre W."/>
            <person name="Wong E."/>
            <person name="Huang K."/>
            <person name="Tropini C."/>
            <person name="Ng K."/>
            <person name="Yu B."/>
        </authorList>
    </citation>
    <scope>NUCLEOTIDE SEQUENCE</scope>
    <source>
        <strain evidence="1">NM73_A23</strain>
    </source>
</reference>
<comment type="caution">
    <text evidence="1">The sequence shown here is derived from an EMBL/GenBank/DDBJ whole genome shotgun (WGS) entry which is preliminary data.</text>
</comment>
<organism evidence="1 2">
    <name type="scientific">Palleniella muris</name>
    <dbReference type="NCBI Taxonomy" id="3038145"/>
    <lineage>
        <taxon>Bacteria</taxon>
        <taxon>Pseudomonadati</taxon>
        <taxon>Bacteroidota</taxon>
        <taxon>Bacteroidia</taxon>
        <taxon>Bacteroidales</taxon>
        <taxon>Prevotellaceae</taxon>
        <taxon>Palleniella</taxon>
    </lineage>
</organism>
<keyword evidence="2" id="KW-1185">Reference proteome</keyword>
<proteinExistence type="predicted"/>
<dbReference type="Proteomes" id="UP000308886">
    <property type="component" value="Unassembled WGS sequence"/>
</dbReference>
<dbReference type="EMBL" id="SRZC01000013">
    <property type="protein sequence ID" value="TGX81817.1"/>
    <property type="molecule type" value="Genomic_DNA"/>
</dbReference>
<name>A0AC61QPM1_9BACT</name>